<protein>
    <submittedName>
        <fullName evidence="2">Uncharacterized protein</fullName>
    </submittedName>
</protein>
<feature type="region of interest" description="Disordered" evidence="1">
    <location>
        <begin position="1"/>
        <end position="30"/>
    </location>
</feature>
<organism evidence="2 3">
    <name type="scientific">Bos mutus</name>
    <name type="common">wild yak</name>
    <dbReference type="NCBI Taxonomy" id="72004"/>
    <lineage>
        <taxon>Eukaryota</taxon>
        <taxon>Metazoa</taxon>
        <taxon>Chordata</taxon>
        <taxon>Craniata</taxon>
        <taxon>Vertebrata</taxon>
        <taxon>Euteleostomi</taxon>
        <taxon>Mammalia</taxon>
        <taxon>Eutheria</taxon>
        <taxon>Laurasiatheria</taxon>
        <taxon>Artiodactyla</taxon>
        <taxon>Ruminantia</taxon>
        <taxon>Pecora</taxon>
        <taxon>Bovidae</taxon>
        <taxon>Bovinae</taxon>
        <taxon>Bos</taxon>
    </lineage>
</organism>
<reference evidence="2 3" key="1">
    <citation type="journal article" date="2012" name="Nat. Genet.">
        <title>The yak genome and adaptation to life at high altitude.</title>
        <authorList>
            <person name="Qiu Q."/>
            <person name="Zhang G."/>
            <person name="Ma T."/>
            <person name="Qian W."/>
            <person name="Wang J."/>
            <person name="Ye Z."/>
            <person name="Cao C."/>
            <person name="Hu Q."/>
            <person name="Kim J."/>
            <person name="Larkin D.M."/>
            <person name="Auvil L."/>
            <person name="Capitanu B."/>
            <person name="Ma J."/>
            <person name="Lewin H.A."/>
            <person name="Qian X."/>
            <person name="Lang Y."/>
            <person name="Zhou R."/>
            <person name="Wang L."/>
            <person name="Wang K."/>
            <person name="Xia J."/>
            <person name="Liao S."/>
            <person name="Pan S."/>
            <person name="Lu X."/>
            <person name="Hou H."/>
            <person name="Wang Y."/>
            <person name="Zang X."/>
            <person name="Yin Y."/>
            <person name="Ma H."/>
            <person name="Zhang J."/>
            <person name="Wang Z."/>
            <person name="Zhang Y."/>
            <person name="Zhang D."/>
            <person name="Yonezawa T."/>
            <person name="Hasegawa M."/>
            <person name="Zhong Y."/>
            <person name="Liu W."/>
            <person name="Zhang Y."/>
            <person name="Huang Z."/>
            <person name="Zhang S."/>
            <person name="Long R."/>
            <person name="Yang H."/>
            <person name="Wang J."/>
            <person name="Lenstra J.A."/>
            <person name="Cooper D.N."/>
            <person name="Wu Y."/>
            <person name="Wang J."/>
            <person name="Shi P."/>
            <person name="Wang J."/>
            <person name="Liu J."/>
        </authorList>
    </citation>
    <scope>NUCLEOTIDE SEQUENCE [LARGE SCALE GENOMIC DNA]</scope>
    <source>
        <strain evidence="3">yakQH1</strain>
    </source>
</reference>
<dbReference type="InterPro" id="IPR037231">
    <property type="entry name" value="NAP-like_sf"/>
</dbReference>
<dbReference type="EMBL" id="JH885026">
    <property type="protein sequence ID" value="ELR44902.1"/>
    <property type="molecule type" value="Genomic_DNA"/>
</dbReference>
<gene>
    <name evidence="2" type="ORF">M91_20618</name>
</gene>
<feature type="non-terminal residue" evidence="2">
    <location>
        <position position="30"/>
    </location>
</feature>
<name>L8HPC8_9CETA</name>
<evidence type="ECO:0000313" key="3">
    <source>
        <dbReference type="Proteomes" id="UP000011080"/>
    </source>
</evidence>
<dbReference type="AlphaFoldDB" id="L8HPC8"/>
<feature type="non-terminal residue" evidence="2">
    <location>
        <position position="1"/>
    </location>
</feature>
<dbReference type="Proteomes" id="UP000011080">
    <property type="component" value="Unassembled WGS sequence"/>
</dbReference>
<dbReference type="SUPFAM" id="SSF143113">
    <property type="entry name" value="NAP-like"/>
    <property type="match status" value="1"/>
</dbReference>
<evidence type="ECO:0000256" key="1">
    <source>
        <dbReference type="SAM" id="MobiDB-lite"/>
    </source>
</evidence>
<accession>L8HPC8</accession>
<sequence>RAYLQLQRKDHQKRKRPFSQRSAIIQGIPG</sequence>
<proteinExistence type="predicted"/>
<evidence type="ECO:0000313" key="2">
    <source>
        <dbReference type="EMBL" id="ELR44902.1"/>
    </source>
</evidence>